<protein>
    <recommendedName>
        <fullName evidence="7">Clr5 domain-containing protein</fullName>
    </recommendedName>
</protein>
<reference evidence="5" key="1">
    <citation type="submission" date="2023-06" db="EMBL/GenBank/DDBJ databases">
        <title>Genome-scale phylogeny and comparative genomics of the fungal order Sordariales.</title>
        <authorList>
            <consortium name="Lawrence Berkeley National Laboratory"/>
            <person name="Hensen N."/>
            <person name="Bonometti L."/>
            <person name="Westerberg I."/>
            <person name="Brannstrom I.O."/>
            <person name="Guillou S."/>
            <person name="Cros-Aarteil S."/>
            <person name="Calhoun S."/>
            <person name="Haridas S."/>
            <person name="Kuo A."/>
            <person name="Mondo S."/>
            <person name="Pangilinan J."/>
            <person name="Riley R."/>
            <person name="LaButti K."/>
            <person name="Andreopoulos B."/>
            <person name="Lipzen A."/>
            <person name="Chen C."/>
            <person name="Yanf M."/>
            <person name="Daum C."/>
            <person name="Ng V."/>
            <person name="Clum A."/>
            <person name="Steindorff A."/>
            <person name="Ohm R."/>
            <person name="Martin F."/>
            <person name="Silar P."/>
            <person name="Natvig D."/>
            <person name="Lalanne C."/>
            <person name="Gautier V."/>
            <person name="Ament-velasquez S.L."/>
            <person name="Kruys A."/>
            <person name="Hutchinson M.I."/>
            <person name="Powell A.J."/>
            <person name="Barry K."/>
            <person name="Miller A.N."/>
            <person name="Grigoriev I.V."/>
            <person name="Debuchy R."/>
            <person name="Gladieux P."/>
            <person name="Thoren M.H."/>
            <person name="Johannesson H."/>
        </authorList>
    </citation>
    <scope>NUCLEOTIDE SEQUENCE</scope>
    <source>
        <strain evidence="5">SMH3391-2</strain>
    </source>
</reference>
<feature type="region of interest" description="Disordered" evidence="1">
    <location>
        <begin position="189"/>
        <end position="208"/>
    </location>
</feature>
<proteinExistence type="predicted"/>
<dbReference type="PANTHER" id="PTHR38788">
    <property type="entry name" value="CLR5 DOMAIN-CONTAINING PROTEIN"/>
    <property type="match status" value="1"/>
</dbReference>
<gene>
    <name evidence="5" type="ORF">B0T17DRAFT_493016</name>
</gene>
<feature type="compositionally biased region" description="Acidic residues" evidence="1">
    <location>
        <begin position="129"/>
        <end position="162"/>
    </location>
</feature>
<dbReference type="Pfam" id="PF24962">
    <property type="entry name" value="DUF7767"/>
    <property type="match status" value="1"/>
</dbReference>
<feature type="domain" description="Tri-helical" evidence="3">
    <location>
        <begin position="306"/>
        <end position="391"/>
    </location>
</feature>
<dbReference type="EMBL" id="JAULSR010000003">
    <property type="protein sequence ID" value="KAK0624650.1"/>
    <property type="molecule type" value="Genomic_DNA"/>
</dbReference>
<feature type="domain" description="DUF7767" evidence="4">
    <location>
        <begin position="519"/>
        <end position="610"/>
    </location>
</feature>
<dbReference type="Proteomes" id="UP001174934">
    <property type="component" value="Unassembled WGS sequence"/>
</dbReference>
<feature type="domain" description="Clr5" evidence="2">
    <location>
        <begin position="2"/>
        <end position="52"/>
    </location>
</feature>
<evidence type="ECO:0000313" key="6">
    <source>
        <dbReference type="Proteomes" id="UP001174934"/>
    </source>
</evidence>
<evidence type="ECO:0000259" key="3">
    <source>
        <dbReference type="Pfam" id="PF24465"/>
    </source>
</evidence>
<keyword evidence="6" id="KW-1185">Reference proteome</keyword>
<dbReference type="PANTHER" id="PTHR38788:SF5">
    <property type="entry name" value="CLR5 DOMAIN-CONTAINING PROTEIN"/>
    <property type="match status" value="1"/>
</dbReference>
<dbReference type="InterPro" id="IPR057940">
    <property type="entry name" value="Tri-helical_dom"/>
</dbReference>
<dbReference type="InterPro" id="IPR025676">
    <property type="entry name" value="Clr5_dom"/>
</dbReference>
<evidence type="ECO:0008006" key="7">
    <source>
        <dbReference type="Google" id="ProtNLM"/>
    </source>
</evidence>
<sequence length="617" mass="69676">MYEWSPYKEECQLLYVQENRSLEAVMDYFRLRYSFTPSRRAFQWQFKKWGFPSKQSPAYKNERLVARTKELWEQNLTQKEILRILNEEDGFSVDARELTRLRYKQGLRMRLATAGFGTHKRPRNKKSDQEDEDDDSDSESDSGSDDISGSDDDGNESGEDDNTYLLGRYDDGDQSTGIIWATKKRRRRTRGWAGLPADPPGPPRFPSETTLEESKVILQLSSEGYTLLRNKFQAICEEAGVIKKTLAGPEKWEALKDRLVRESMHLRAIMWDQDNIEQKKLAIDVIACDVTKRMRVVNTTITVADAKTILGLNPEQGRAVRASLYKILVAEQFKGKLQEGLEHWDEIRRKWLEGAGADGLVSPSTDDPEYARKVKAIDILARDSVRRHRDDMKKVAKLAAEPLRPTPPPAQKRAYGFRKQPAIPIPAASRRPQRVESVAPPAMIHTQSRLLPPELDLEEAHNAATDLSAIDPQLDTALLLSPPEPQHHSFVDDDDGGQYVQSYVQEPPTPVYHHQPAPSTSMAIYLRLHPASAFPVVTPVWIAALPSRSVDALRNTAVEKYPGVVCLAIEGIIKDGKGGELPLPVSDDVELDAYLQHVPMGPTFSVQLVPAEQRDWV</sequence>
<feature type="domain" description="Tri-helical" evidence="3">
    <location>
        <begin position="214"/>
        <end position="295"/>
    </location>
</feature>
<feature type="region of interest" description="Disordered" evidence="1">
    <location>
        <begin position="113"/>
        <end position="169"/>
    </location>
</feature>
<dbReference type="InterPro" id="IPR056669">
    <property type="entry name" value="DUF7767"/>
</dbReference>
<evidence type="ECO:0000256" key="1">
    <source>
        <dbReference type="SAM" id="MobiDB-lite"/>
    </source>
</evidence>
<accession>A0AA40C4E3</accession>
<dbReference type="AlphaFoldDB" id="A0AA40C4E3"/>
<evidence type="ECO:0000259" key="2">
    <source>
        <dbReference type="Pfam" id="PF14420"/>
    </source>
</evidence>
<dbReference type="Pfam" id="PF24465">
    <property type="entry name" value="Tri-helical"/>
    <property type="match status" value="2"/>
</dbReference>
<dbReference type="Pfam" id="PF14420">
    <property type="entry name" value="Clr5"/>
    <property type="match status" value="1"/>
</dbReference>
<evidence type="ECO:0000313" key="5">
    <source>
        <dbReference type="EMBL" id="KAK0624650.1"/>
    </source>
</evidence>
<comment type="caution">
    <text evidence="5">The sequence shown here is derived from an EMBL/GenBank/DDBJ whole genome shotgun (WGS) entry which is preliminary data.</text>
</comment>
<evidence type="ECO:0000259" key="4">
    <source>
        <dbReference type="Pfam" id="PF24962"/>
    </source>
</evidence>
<organism evidence="5 6">
    <name type="scientific">Bombardia bombarda</name>
    <dbReference type="NCBI Taxonomy" id="252184"/>
    <lineage>
        <taxon>Eukaryota</taxon>
        <taxon>Fungi</taxon>
        <taxon>Dikarya</taxon>
        <taxon>Ascomycota</taxon>
        <taxon>Pezizomycotina</taxon>
        <taxon>Sordariomycetes</taxon>
        <taxon>Sordariomycetidae</taxon>
        <taxon>Sordariales</taxon>
        <taxon>Lasiosphaeriaceae</taxon>
        <taxon>Bombardia</taxon>
    </lineage>
</organism>
<name>A0AA40C4E3_9PEZI</name>